<dbReference type="GO" id="GO:0005829">
    <property type="term" value="C:cytosol"/>
    <property type="evidence" value="ECO:0007669"/>
    <property type="project" value="TreeGrafter"/>
</dbReference>
<protein>
    <submittedName>
        <fullName evidence="2">Amino acid adenylation</fullName>
    </submittedName>
</protein>
<dbReference type="Proteomes" id="UP000004471">
    <property type="component" value="Unassembled WGS sequence"/>
</dbReference>
<reference evidence="2 3" key="1">
    <citation type="journal article" date="2011" name="PLoS Pathog.">
        <title>Dynamic evolution of pathogenicity revealed by sequencing and comparative genomics of 19 Pseudomonas syringae isolates.</title>
        <authorList>
            <person name="Baltrus D.A."/>
            <person name="Nishimura M.T."/>
            <person name="Romanchuk A."/>
            <person name="Chang J.H."/>
            <person name="Mukhtar M.S."/>
            <person name="Cherkis K."/>
            <person name="Roach J."/>
            <person name="Grant S.R."/>
            <person name="Jones C.D."/>
            <person name="Dangl J.L."/>
        </authorList>
    </citation>
    <scope>NUCLEOTIDE SEQUENCE [LARGE SCALE GENOMIC DNA]</scope>
    <source>
        <strain evidence="3">M301072PT</strain>
    </source>
</reference>
<name>F3FEA6_PSESX</name>
<dbReference type="PANTHER" id="PTHR45527:SF1">
    <property type="entry name" value="FATTY ACID SYNTHASE"/>
    <property type="match status" value="1"/>
</dbReference>
<dbReference type="EMBL" id="AEAH01000252">
    <property type="protein sequence ID" value="EGH28542.1"/>
    <property type="molecule type" value="Genomic_DNA"/>
</dbReference>
<dbReference type="AlphaFoldDB" id="F3FEA6"/>
<dbReference type="PANTHER" id="PTHR45527">
    <property type="entry name" value="NONRIBOSOMAL PEPTIDE SYNTHETASE"/>
    <property type="match status" value="1"/>
</dbReference>
<feature type="non-terminal residue" evidence="2">
    <location>
        <position position="1"/>
    </location>
</feature>
<dbReference type="GO" id="GO:0044550">
    <property type="term" value="P:secondary metabolite biosynthetic process"/>
    <property type="evidence" value="ECO:0007669"/>
    <property type="project" value="TreeGrafter"/>
</dbReference>
<dbReference type="GO" id="GO:0031177">
    <property type="term" value="F:phosphopantetheine binding"/>
    <property type="evidence" value="ECO:0007669"/>
    <property type="project" value="TreeGrafter"/>
</dbReference>
<dbReference type="InterPro" id="IPR000873">
    <property type="entry name" value="AMP-dep_synth/lig_dom"/>
</dbReference>
<dbReference type="GO" id="GO:0043041">
    <property type="term" value="P:amino acid activation for nonribosomal peptide biosynthetic process"/>
    <property type="evidence" value="ECO:0007669"/>
    <property type="project" value="TreeGrafter"/>
</dbReference>
<dbReference type="Gene3D" id="3.40.50.980">
    <property type="match status" value="2"/>
</dbReference>
<evidence type="ECO:0000313" key="2">
    <source>
        <dbReference type="EMBL" id="EGH28542.1"/>
    </source>
</evidence>
<dbReference type="Gene3D" id="2.30.38.10">
    <property type="entry name" value="Luciferase, Domain 3"/>
    <property type="match status" value="1"/>
</dbReference>
<dbReference type="PROSITE" id="PS00455">
    <property type="entry name" value="AMP_BINDING"/>
    <property type="match status" value="1"/>
</dbReference>
<organism evidence="2 3">
    <name type="scientific">Pseudomonas syringae pv. japonica str. M301072</name>
    <dbReference type="NCBI Taxonomy" id="629262"/>
    <lineage>
        <taxon>Bacteria</taxon>
        <taxon>Pseudomonadati</taxon>
        <taxon>Pseudomonadota</taxon>
        <taxon>Gammaproteobacteria</taxon>
        <taxon>Pseudomonadales</taxon>
        <taxon>Pseudomonadaceae</taxon>
        <taxon>Pseudomonas</taxon>
        <taxon>Pseudomonas syringae</taxon>
    </lineage>
</organism>
<gene>
    <name evidence="2" type="ORF">PSYJA_05939</name>
</gene>
<comment type="caution">
    <text evidence="2">The sequence shown here is derived from an EMBL/GenBank/DDBJ whole genome shotgun (WGS) entry which is preliminary data.</text>
</comment>
<dbReference type="SUPFAM" id="SSF56801">
    <property type="entry name" value="Acetyl-CoA synthetase-like"/>
    <property type="match status" value="1"/>
</dbReference>
<feature type="non-terminal residue" evidence="2">
    <location>
        <position position="259"/>
    </location>
</feature>
<dbReference type="InterPro" id="IPR020459">
    <property type="entry name" value="AMP-binding"/>
</dbReference>
<proteinExistence type="predicted"/>
<dbReference type="HOGENOM" id="CLU_1079715_0_0_6"/>
<dbReference type="PRINTS" id="PR00154">
    <property type="entry name" value="AMPBINDING"/>
</dbReference>
<evidence type="ECO:0000313" key="3">
    <source>
        <dbReference type="Proteomes" id="UP000004471"/>
    </source>
</evidence>
<sequence length="259" mass="28519">QRLRYMLEDSAPAAVLVQSATRALPGELAVPLLDLEGGCWEAEADHDPVARAVKPDHLAYVIYTSGSSGQPKGVLIEQRGFLNLMHWYLAELKLASDDAVLLVSSYSFDLTQKNILGPLLVGGTLHLAREAFIPEVLLEQIQRERITHINLSPSAFNTLIDANDSRQLDSIRRVVLGGEPIQVARLEMLPEPRPEFINSYGPTECSDVVAWHRLVDDIDCYRSSVFPIGRPIANTRIYLLDTHGQPVPIGVSGEIHIGG</sequence>
<accession>F3FEA6</accession>
<dbReference type="Pfam" id="PF00501">
    <property type="entry name" value="AMP-binding"/>
    <property type="match status" value="1"/>
</dbReference>
<dbReference type="InterPro" id="IPR020845">
    <property type="entry name" value="AMP-binding_CS"/>
</dbReference>
<feature type="domain" description="AMP-dependent synthetase/ligase" evidence="1">
    <location>
        <begin position="1"/>
        <end position="259"/>
    </location>
</feature>
<evidence type="ECO:0000259" key="1">
    <source>
        <dbReference type="Pfam" id="PF00501"/>
    </source>
</evidence>